<protein>
    <submittedName>
        <fullName evidence="3">Thioesterase family protein</fullName>
    </submittedName>
</protein>
<proteinExistence type="predicted"/>
<dbReference type="Proteomes" id="UP001595851">
    <property type="component" value="Unassembled WGS sequence"/>
</dbReference>
<dbReference type="Pfam" id="PF13622">
    <property type="entry name" value="4HBT_3"/>
    <property type="match status" value="1"/>
</dbReference>
<dbReference type="InterPro" id="IPR052389">
    <property type="entry name" value="Sec_Metab_Biosynth-Assoc"/>
</dbReference>
<dbReference type="InterPro" id="IPR049449">
    <property type="entry name" value="TesB_ACOT8-like_N"/>
</dbReference>
<organism evidence="3 4">
    <name type="scientific">Nonomuraea purpurea</name>
    <dbReference type="NCBI Taxonomy" id="1849276"/>
    <lineage>
        <taxon>Bacteria</taxon>
        <taxon>Bacillati</taxon>
        <taxon>Actinomycetota</taxon>
        <taxon>Actinomycetes</taxon>
        <taxon>Streptosporangiales</taxon>
        <taxon>Streptosporangiaceae</taxon>
        <taxon>Nonomuraea</taxon>
    </lineage>
</organism>
<feature type="domain" description="Acyl-CoA thioesterase-like C-terminal" evidence="2">
    <location>
        <begin position="124"/>
        <end position="271"/>
    </location>
</feature>
<reference evidence="4" key="1">
    <citation type="journal article" date="2019" name="Int. J. Syst. Evol. Microbiol.">
        <title>The Global Catalogue of Microorganisms (GCM) 10K type strain sequencing project: providing services to taxonomists for standard genome sequencing and annotation.</title>
        <authorList>
            <consortium name="The Broad Institute Genomics Platform"/>
            <consortium name="The Broad Institute Genome Sequencing Center for Infectious Disease"/>
            <person name="Wu L."/>
            <person name="Ma J."/>
        </authorList>
    </citation>
    <scope>NUCLEOTIDE SEQUENCE [LARGE SCALE GENOMIC DNA]</scope>
    <source>
        <strain evidence="4">TBRC 1276</strain>
    </source>
</reference>
<dbReference type="RefSeq" id="WP_379535738.1">
    <property type="nucleotide sequence ID" value="NZ_JBHSBI010000052.1"/>
</dbReference>
<evidence type="ECO:0000313" key="4">
    <source>
        <dbReference type="Proteomes" id="UP001595851"/>
    </source>
</evidence>
<gene>
    <name evidence="3" type="ORF">ACFOY2_52625</name>
</gene>
<feature type="domain" description="Acyl-CoA thioesterase-like N-terminal HotDog" evidence="1">
    <location>
        <begin position="23"/>
        <end position="103"/>
    </location>
</feature>
<dbReference type="PANTHER" id="PTHR38110">
    <property type="entry name" value="CHROMOSOME 23, WHOLE GENOME SHOTGUN SEQUENCE"/>
    <property type="match status" value="1"/>
</dbReference>
<evidence type="ECO:0000259" key="1">
    <source>
        <dbReference type="Pfam" id="PF13622"/>
    </source>
</evidence>
<dbReference type="InterPro" id="IPR029069">
    <property type="entry name" value="HotDog_dom_sf"/>
</dbReference>
<dbReference type="Pfam" id="PF20789">
    <property type="entry name" value="4HBT_3C"/>
    <property type="match status" value="1"/>
</dbReference>
<dbReference type="Gene3D" id="2.40.160.210">
    <property type="entry name" value="Acyl-CoA thioesterase, double hotdog domain"/>
    <property type="match status" value="1"/>
</dbReference>
<accession>A0ABV8GTB5</accession>
<evidence type="ECO:0000313" key="3">
    <source>
        <dbReference type="EMBL" id="MFC4015940.1"/>
    </source>
</evidence>
<dbReference type="InterPro" id="IPR042171">
    <property type="entry name" value="Acyl-CoA_hotdog"/>
</dbReference>
<name>A0ABV8GTB5_9ACTN</name>
<dbReference type="EMBL" id="JBHSBI010000052">
    <property type="protein sequence ID" value="MFC4015940.1"/>
    <property type="molecule type" value="Genomic_DNA"/>
</dbReference>
<comment type="caution">
    <text evidence="3">The sequence shown here is derived from an EMBL/GenBank/DDBJ whole genome shotgun (WGS) entry which is preliminary data.</text>
</comment>
<keyword evidence="4" id="KW-1185">Reference proteome</keyword>
<sequence length="276" mass="30073">MVDLEVDSAITDAGEGRYTATLSPDWNVWGPVGGYVASVALRAAGAATTLRRPASLSCQFLRAAQFDQVELVVEPLRASRRAEALRVTMTQAGKTVLHATVWAAAESLDGPSLPLAAAPQAPPPQELPTMEERMAEWGQTSFPHLFHSDTRPVSWLERVSDQFGEPNQRGWMRLRKGRVFDDDPWLDAARSVLYSDIVAFPSVMLASPDGLPPFVAPTMELQVIFHDTAPESEWLLVDGHASALKHGLASGRAAIWTQDGRLLATGAQQMLCRMFG</sequence>
<dbReference type="PANTHER" id="PTHR38110:SF4">
    <property type="entry name" value="THIOESTERASE-LIKE SUPERFAMILY-DOMAIN-CONTAINING PROTEIN"/>
    <property type="match status" value="1"/>
</dbReference>
<evidence type="ECO:0000259" key="2">
    <source>
        <dbReference type="Pfam" id="PF20789"/>
    </source>
</evidence>
<dbReference type="SUPFAM" id="SSF54637">
    <property type="entry name" value="Thioesterase/thiol ester dehydrase-isomerase"/>
    <property type="match status" value="2"/>
</dbReference>
<dbReference type="InterPro" id="IPR049450">
    <property type="entry name" value="ACOT8-like_C"/>
</dbReference>